<organism evidence="1 2">
    <name type="scientific">Penicillium chermesinum</name>
    <dbReference type="NCBI Taxonomy" id="63820"/>
    <lineage>
        <taxon>Eukaryota</taxon>
        <taxon>Fungi</taxon>
        <taxon>Dikarya</taxon>
        <taxon>Ascomycota</taxon>
        <taxon>Pezizomycotina</taxon>
        <taxon>Eurotiomycetes</taxon>
        <taxon>Eurotiomycetidae</taxon>
        <taxon>Eurotiales</taxon>
        <taxon>Aspergillaceae</taxon>
        <taxon>Penicillium</taxon>
    </lineage>
</organism>
<dbReference type="RefSeq" id="XP_058331907.1">
    <property type="nucleotide sequence ID" value="XM_058472904.1"/>
</dbReference>
<accession>A0A9W9TSE9</accession>
<dbReference type="Proteomes" id="UP001150941">
    <property type="component" value="Unassembled WGS sequence"/>
</dbReference>
<gene>
    <name evidence="1" type="ORF">N7468_003607</name>
</gene>
<comment type="caution">
    <text evidence="1">The sequence shown here is derived from an EMBL/GenBank/DDBJ whole genome shotgun (WGS) entry which is preliminary data.</text>
</comment>
<name>A0A9W9TSE9_9EURO</name>
<dbReference type="InterPro" id="IPR029063">
    <property type="entry name" value="SAM-dependent_MTases_sf"/>
</dbReference>
<proteinExistence type="predicted"/>
<dbReference type="OrthoDB" id="411785at2759"/>
<dbReference type="Gene3D" id="3.40.50.150">
    <property type="entry name" value="Vaccinia Virus protein VP39"/>
    <property type="match status" value="1"/>
</dbReference>
<dbReference type="EMBL" id="JAPQKS010000003">
    <property type="protein sequence ID" value="KAJ5238988.1"/>
    <property type="molecule type" value="Genomic_DNA"/>
</dbReference>
<evidence type="ECO:0000313" key="1">
    <source>
        <dbReference type="EMBL" id="KAJ5238988.1"/>
    </source>
</evidence>
<reference evidence="1" key="1">
    <citation type="submission" date="2022-11" db="EMBL/GenBank/DDBJ databases">
        <authorList>
            <person name="Petersen C."/>
        </authorList>
    </citation>
    <scope>NUCLEOTIDE SEQUENCE</scope>
    <source>
        <strain evidence="1">IBT 19713</strain>
    </source>
</reference>
<dbReference type="GeneID" id="83200207"/>
<dbReference type="AlphaFoldDB" id="A0A9W9TSE9"/>
<reference evidence="1" key="2">
    <citation type="journal article" date="2023" name="IMA Fungus">
        <title>Comparative genomic study of the Penicillium genus elucidates a diverse pangenome and 15 lateral gene transfer events.</title>
        <authorList>
            <person name="Petersen C."/>
            <person name="Sorensen T."/>
            <person name="Nielsen M.R."/>
            <person name="Sondergaard T.E."/>
            <person name="Sorensen J.L."/>
            <person name="Fitzpatrick D.A."/>
            <person name="Frisvad J.C."/>
            <person name="Nielsen K.L."/>
        </authorList>
    </citation>
    <scope>NUCLEOTIDE SEQUENCE</scope>
    <source>
        <strain evidence="1">IBT 19713</strain>
    </source>
</reference>
<sequence length="183" mass="20340">MARENSRPSFHTKGAPDYDSADFWDARFAAGRDVGEWLNSGDMLIGTIMAELSKAGVSKLGTKLRDAFAERGRRGSGIINVDFSREAVRQGKVAEQQEEPARAMHWHCADLLQWDSVAELSAFAPFQVVLDKSTSDAIATGNDRHFNRRDDPAGVCPLVQDMLSEIPTLVLSLSSCWLYIWQH</sequence>
<evidence type="ECO:0000313" key="2">
    <source>
        <dbReference type="Proteomes" id="UP001150941"/>
    </source>
</evidence>
<protein>
    <submittedName>
        <fullName evidence="1">Uncharacterized protein</fullName>
    </submittedName>
</protein>
<keyword evidence="2" id="KW-1185">Reference proteome</keyword>